<dbReference type="EMBL" id="AP025516">
    <property type="protein sequence ID" value="BDD86017.1"/>
    <property type="molecule type" value="Genomic_DNA"/>
</dbReference>
<dbReference type="Gene3D" id="2.40.100.20">
    <property type="match status" value="1"/>
</dbReference>
<proteinExistence type="predicted"/>
<protein>
    <recommendedName>
        <fullName evidence="1">Cyclophilin TM1367-like domain-containing protein</fullName>
    </recommendedName>
</protein>
<dbReference type="InterPro" id="IPR025658">
    <property type="entry name" value="Cyclophilin_TM1367"/>
</dbReference>
<organism evidence="2 3">
    <name type="scientific">Desulfofustis limnaeus</name>
    <dbReference type="NCBI Taxonomy" id="2740163"/>
    <lineage>
        <taxon>Bacteria</taxon>
        <taxon>Pseudomonadati</taxon>
        <taxon>Thermodesulfobacteriota</taxon>
        <taxon>Desulfobulbia</taxon>
        <taxon>Desulfobulbales</taxon>
        <taxon>Desulfocapsaceae</taxon>
        <taxon>Desulfofustis</taxon>
    </lineage>
</organism>
<dbReference type="RefSeq" id="WP_284153120.1">
    <property type="nucleotide sequence ID" value="NZ_AP025516.1"/>
</dbReference>
<dbReference type="Proteomes" id="UP000830055">
    <property type="component" value="Chromosome"/>
</dbReference>
<keyword evidence="3" id="KW-1185">Reference proteome</keyword>
<evidence type="ECO:0000259" key="1">
    <source>
        <dbReference type="Pfam" id="PF04126"/>
    </source>
</evidence>
<evidence type="ECO:0000313" key="3">
    <source>
        <dbReference type="Proteomes" id="UP000830055"/>
    </source>
</evidence>
<sequence length="123" mass="13190">MPRITISWPAGTITAVLRETPTASRLLDALPISARANVWGDEVYFPVPFTADTESDAATVVDKGAVCFWLAGDSLALLFGPTPVSEGDECRLISAANIVGMMEGDLRHLRSVRNGDLMTVDKV</sequence>
<dbReference type="InterPro" id="IPR029000">
    <property type="entry name" value="Cyclophilin-like_dom_sf"/>
</dbReference>
<dbReference type="Pfam" id="PF04126">
    <property type="entry name" value="Cyclophil_like"/>
    <property type="match status" value="1"/>
</dbReference>
<reference evidence="2 3" key="1">
    <citation type="submission" date="2022-01" db="EMBL/GenBank/DDBJ databases">
        <title>Desulfofustis limnae sp. nov., a novel mesophilic sulfate-reducing bacterium isolated from marsh soil.</title>
        <authorList>
            <person name="Watanabe M."/>
            <person name="Takahashi A."/>
            <person name="Kojima H."/>
            <person name="Fukui M."/>
        </authorList>
    </citation>
    <scope>NUCLEOTIDE SEQUENCE [LARGE SCALE GENOMIC DNA]</scope>
    <source>
        <strain evidence="2 3">PPLL</strain>
    </source>
</reference>
<dbReference type="SUPFAM" id="SSF50891">
    <property type="entry name" value="Cyclophilin-like"/>
    <property type="match status" value="1"/>
</dbReference>
<evidence type="ECO:0000313" key="2">
    <source>
        <dbReference type="EMBL" id="BDD86017.1"/>
    </source>
</evidence>
<gene>
    <name evidence="2" type="ORF">DPPLL_03820</name>
</gene>
<name>A0ABM7W527_9BACT</name>
<accession>A0ABM7W527</accession>
<feature type="domain" description="Cyclophilin TM1367-like" evidence="1">
    <location>
        <begin position="3"/>
        <end position="120"/>
    </location>
</feature>